<evidence type="ECO:0000313" key="5">
    <source>
        <dbReference type="Proteomes" id="UP001634394"/>
    </source>
</evidence>
<dbReference type="PANTHER" id="PTHR22901">
    <property type="entry name" value="SIALATE O-ACETYLESTERASE"/>
    <property type="match status" value="1"/>
</dbReference>
<dbReference type="Gene3D" id="3.40.50.1110">
    <property type="entry name" value="SGNH hydrolase"/>
    <property type="match status" value="1"/>
</dbReference>
<evidence type="ECO:0000259" key="3">
    <source>
        <dbReference type="Pfam" id="PF03629"/>
    </source>
</evidence>
<keyword evidence="2" id="KW-0732">Signal</keyword>
<sequence length="503" mass="55206">MWAILVVCFYICKTDVDGASGISFAKSYGNHMVLQGAPHRAVLWGFAHKIGDVVHVSLNNTEVTTTTVIADHHGGSSGIWKVKLPAQNSKGPFVIQVSSSEGAASLSDVLFGDVWFCSGQSNMEFTMNQVFNNTQELNEAAKYSEIRTFHTTRDTSNTSLTDLSYVSQWNLPNAGTLRGFSAVCWLYGKYLYPHIHRPIGLIESSWGGTIIEAWSSHDALAKCTTTGHRVNRAANPNLPSVLWNAMVNPFLPMTIYGAIWYQGEGNSGRADKYACQFPAMITDWRHRFNNASDGETNSTFPFGFVQLAGFNNDTRIGGFPDLRWAQTANYGYVPNTNLPNVFMSVAMDLPDFASPYGSIHPRDKEDVASRLVLAARAVAYGEKGLDFQGPYPSTFNVQGSSLVIEFSQGKSPIQVRSNSGFEICCTQSTDPNYMCPLTVGWSAVNITTHSSSSITLNVTSCTHHGQHIKGVRYAWHESPCGVKQCAIYGRDNGLPAPPFKHHL</sequence>
<dbReference type="Pfam" id="PF03629">
    <property type="entry name" value="SASA"/>
    <property type="match status" value="1"/>
</dbReference>
<gene>
    <name evidence="4" type="ORF">ACJMK2_030374</name>
</gene>
<accession>A0ABD3XCZ9</accession>
<feature type="chain" id="PRO_5044890808" description="Sialate O-acetylesterase domain-containing protein" evidence="2">
    <location>
        <begin position="19"/>
        <end position="503"/>
    </location>
</feature>
<proteinExistence type="predicted"/>
<evidence type="ECO:0000256" key="2">
    <source>
        <dbReference type="SAM" id="SignalP"/>
    </source>
</evidence>
<feature type="domain" description="Sialate O-acetylesterase" evidence="3">
    <location>
        <begin position="113"/>
        <end position="349"/>
    </location>
</feature>
<dbReference type="InterPro" id="IPR036514">
    <property type="entry name" value="SGNH_hydro_sf"/>
</dbReference>
<dbReference type="InterPro" id="IPR005181">
    <property type="entry name" value="SASA"/>
</dbReference>
<dbReference type="AlphaFoldDB" id="A0ABD3XCZ9"/>
<organism evidence="4 5">
    <name type="scientific">Sinanodonta woodiana</name>
    <name type="common">Chinese pond mussel</name>
    <name type="synonym">Anodonta woodiana</name>
    <dbReference type="NCBI Taxonomy" id="1069815"/>
    <lineage>
        <taxon>Eukaryota</taxon>
        <taxon>Metazoa</taxon>
        <taxon>Spiralia</taxon>
        <taxon>Lophotrochozoa</taxon>
        <taxon>Mollusca</taxon>
        <taxon>Bivalvia</taxon>
        <taxon>Autobranchia</taxon>
        <taxon>Heteroconchia</taxon>
        <taxon>Palaeoheterodonta</taxon>
        <taxon>Unionida</taxon>
        <taxon>Unionoidea</taxon>
        <taxon>Unionidae</taxon>
        <taxon>Unioninae</taxon>
        <taxon>Sinanodonta</taxon>
    </lineage>
</organism>
<dbReference type="Proteomes" id="UP001634394">
    <property type="component" value="Unassembled WGS sequence"/>
</dbReference>
<dbReference type="EMBL" id="JBJQND010000003">
    <property type="protein sequence ID" value="KAL3884154.1"/>
    <property type="molecule type" value="Genomic_DNA"/>
</dbReference>
<comment type="caution">
    <text evidence="4">The sequence shown here is derived from an EMBL/GenBank/DDBJ whole genome shotgun (WGS) entry which is preliminary data.</text>
</comment>
<reference evidence="4 5" key="1">
    <citation type="submission" date="2024-11" db="EMBL/GenBank/DDBJ databases">
        <title>Chromosome-level genome assembly of the freshwater bivalve Anodonta woodiana.</title>
        <authorList>
            <person name="Chen X."/>
        </authorList>
    </citation>
    <scope>NUCLEOTIDE SEQUENCE [LARGE SCALE GENOMIC DNA]</scope>
    <source>
        <strain evidence="4">MN2024</strain>
        <tissue evidence="4">Gills</tissue>
    </source>
</reference>
<dbReference type="InterPro" id="IPR039329">
    <property type="entry name" value="SIAE"/>
</dbReference>
<keyword evidence="1" id="KW-0378">Hydrolase</keyword>
<dbReference type="PANTHER" id="PTHR22901:SF0">
    <property type="entry name" value="SIALATE O-ACETYLESTERASE"/>
    <property type="match status" value="1"/>
</dbReference>
<feature type="signal peptide" evidence="2">
    <location>
        <begin position="1"/>
        <end position="18"/>
    </location>
</feature>
<dbReference type="SUPFAM" id="SSF52266">
    <property type="entry name" value="SGNH hydrolase"/>
    <property type="match status" value="1"/>
</dbReference>
<protein>
    <recommendedName>
        <fullName evidence="3">Sialate O-acetylesterase domain-containing protein</fullName>
    </recommendedName>
</protein>
<evidence type="ECO:0000313" key="4">
    <source>
        <dbReference type="EMBL" id="KAL3884154.1"/>
    </source>
</evidence>
<dbReference type="GO" id="GO:0016787">
    <property type="term" value="F:hydrolase activity"/>
    <property type="evidence" value="ECO:0007669"/>
    <property type="project" value="UniProtKB-KW"/>
</dbReference>
<keyword evidence="5" id="KW-1185">Reference proteome</keyword>
<name>A0ABD3XCZ9_SINWO</name>
<evidence type="ECO:0000256" key="1">
    <source>
        <dbReference type="ARBA" id="ARBA00022801"/>
    </source>
</evidence>